<dbReference type="PANTHER" id="PTHR44688:SF16">
    <property type="entry name" value="DNA-BINDING TRANSCRIPTIONAL ACTIVATOR DEVR_DOSR"/>
    <property type="match status" value="1"/>
</dbReference>
<dbReference type="GO" id="GO:0006355">
    <property type="term" value="P:regulation of DNA-templated transcription"/>
    <property type="evidence" value="ECO:0007669"/>
    <property type="project" value="InterPro"/>
</dbReference>
<name>A0A1H8RA74_9PSEU</name>
<dbReference type="PANTHER" id="PTHR44688">
    <property type="entry name" value="DNA-BINDING TRANSCRIPTIONAL ACTIVATOR DEVR_DOSR"/>
    <property type="match status" value="1"/>
</dbReference>
<dbReference type="Pfam" id="PF00196">
    <property type="entry name" value="GerE"/>
    <property type="match status" value="1"/>
</dbReference>
<dbReference type="SMART" id="SM00421">
    <property type="entry name" value="HTH_LUXR"/>
    <property type="match status" value="1"/>
</dbReference>
<dbReference type="GO" id="GO:0003677">
    <property type="term" value="F:DNA binding"/>
    <property type="evidence" value="ECO:0007669"/>
    <property type="project" value="UniProtKB-KW"/>
</dbReference>
<dbReference type="PROSITE" id="PS50043">
    <property type="entry name" value="HTH_LUXR_2"/>
    <property type="match status" value="1"/>
</dbReference>
<evidence type="ECO:0000256" key="2">
    <source>
        <dbReference type="ARBA" id="ARBA00023125"/>
    </source>
</evidence>
<dbReference type="AlphaFoldDB" id="A0A1H8RA74"/>
<keyword evidence="1" id="KW-0805">Transcription regulation</keyword>
<dbReference type="Proteomes" id="UP000198582">
    <property type="component" value="Unassembled WGS sequence"/>
</dbReference>
<gene>
    <name evidence="5" type="ORF">SAMN04489732_101698</name>
</gene>
<dbReference type="RefSeq" id="WP_091612214.1">
    <property type="nucleotide sequence ID" value="NZ_FOEF01000001.1"/>
</dbReference>
<dbReference type="EMBL" id="FOEF01000001">
    <property type="protein sequence ID" value="SEO63310.1"/>
    <property type="molecule type" value="Genomic_DNA"/>
</dbReference>
<keyword evidence="2 5" id="KW-0238">DNA-binding</keyword>
<dbReference type="InterPro" id="IPR036388">
    <property type="entry name" value="WH-like_DNA-bd_sf"/>
</dbReference>
<evidence type="ECO:0000256" key="3">
    <source>
        <dbReference type="ARBA" id="ARBA00023163"/>
    </source>
</evidence>
<dbReference type="Gene3D" id="1.10.10.10">
    <property type="entry name" value="Winged helix-like DNA-binding domain superfamily/Winged helix DNA-binding domain"/>
    <property type="match status" value="1"/>
</dbReference>
<evidence type="ECO:0000259" key="4">
    <source>
        <dbReference type="PROSITE" id="PS50043"/>
    </source>
</evidence>
<keyword evidence="3" id="KW-0804">Transcription</keyword>
<keyword evidence="6" id="KW-1185">Reference proteome</keyword>
<evidence type="ECO:0000313" key="5">
    <source>
        <dbReference type="EMBL" id="SEO63310.1"/>
    </source>
</evidence>
<feature type="domain" description="HTH luxR-type" evidence="4">
    <location>
        <begin position="130"/>
        <end position="195"/>
    </location>
</feature>
<dbReference type="PRINTS" id="PR00038">
    <property type="entry name" value="HTHLUXR"/>
</dbReference>
<dbReference type="InterPro" id="IPR000792">
    <property type="entry name" value="Tscrpt_reg_LuxR_C"/>
</dbReference>
<dbReference type="CDD" id="cd06170">
    <property type="entry name" value="LuxR_C_like"/>
    <property type="match status" value="1"/>
</dbReference>
<protein>
    <submittedName>
        <fullName evidence="5">DNA-binding response regulator, NarL/FixJ family, contains REC and HTH domains</fullName>
    </submittedName>
</protein>
<organism evidence="5 6">
    <name type="scientific">Amycolatopsis saalfeldensis</name>
    <dbReference type="NCBI Taxonomy" id="394193"/>
    <lineage>
        <taxon>Bacteria</taxon>
        <taxon>Bacillati</taxon>
        <taxon>Actinomycetota</taxon>
        <taxon>Actinomycetes</taxon>
        <taxon>Pseudonocardiales</taxon>
        <taxon>Pseudonocardiaceae</taxon>
        <taxon>Amycolatopsis</taxon>
    </lineage>
</organism>
<evidence type="ECO:0000313" key="6">
    <source>
        <dbReference type="Proteomes" id="UP000198582"/>
    </source>
</evidence>
<reference evidence="6" key="1">
    <citation type="submission" date="2016-10" db="EMBL/GenBank/DDBJ databases">
        <authorList>
            <person name="Varghese N."/>
            <person name="Submissions S."/>
        </authorList>
    </citation>
    <scope>NUCLEOTIDE SEQUENCE [LARGE SCALE GENOMIC DNA]</scope>
    <source>
        <strain evidence="6">DSM 44993</strain>
    </source>
</reference>
<dbReference type="InterPro" id="IPR016032">
    <property type="entry name" value="Sig_transdc_resp-reg_C-effctor"/>
</dbReference>
<sequence length="197" mass="20768">MDQVRVAAWASDPIALAGLIEHLRSCDEIQVVPGQRRGEAAVLVFAASRVTPDVKAALRAAASETPAAIVLVAGHVEAEELPELAACHVAAVLPREAIAGDKLVKSIVAAATGRESSLRDLLGQAQSLQHAAGGAALSPREVDVLRLMAEGWDTAEIAGKLCYSERTVKNVIYGMTNRLKLRNRPHAVAYALRAGVI</sequence>
<proteinExistence type="predicted"/>
<dbReference type="STRING" id="394193.SAMN04489732_101698"/>
<accession>A0A1H8RA74</accession>
<dbReference type="SUPFAM" id="SSF46894">
    <property type="entry name" value="C-terminal effector domain of the bipartite response regulators"/>
    <property type="match status" value="1"/>
</dbReference>
<evidence type="ECO:0000256" key="1">
    <source>
        <dbReference type="ARBA" id="ARBA00023015"/>
    </source>
</evidence>
<dbReference type="OrthoDB" id="4309410at2"/>